<evidence type="ECO:0000313" key="2">
    <source>
        <dbReference type="EMBL" id="MYN44033.1"/>
    </source>
</evidence>
<keyword evidence="1" id="KW-0732">Signal</keyword>
<dbReference type="Proteomes" id="UP000444316">
    <property type="component" value="Unassembled WGS sequence"/>
</dbReference>
<dbReference type="EMBL" id="WWCL01000001">
    <property type="protein sequence ID" value="MYN44033.1"/>
    <property type="molecule type" value="Genomic_DNA"/>
</dbReference>
<name>A0A845HSR5_9BURK</name>
<evidence type="ECO:0000313" key="3">
    <source>
        <dbReference type="Proteomes" id="UP000444316"/>
    </source>
</evidence>
<dbReference type="RefSeq" id="WP_161033792.1">
    <property type="nucleotide sequence ID" value="NZ_WWCL01000001.1"/>
</dbReference>
<protein>
    <submittedName>
        <fullName evidence="2">Uncharacterized protein</fullName>
    </submittedName>
</protein>
<organism evidence="2 3">
    <name type="scientific">Duganella fentianensis</name>
    <dbReference type="NCBI Taxonomy" id="2692177"/>
    <lineage>
        <taxon>Bacteria</taxon>
        <taxon>Pseudomonadati</taxon>
        <taxon>Pseudomonadota</taxon>
        <taxon>Betaproteobacteria</taxon>
        <taxon>Burkholderiales</taxon>
        <taxon>Oxalobacteraceae</taxon>
        <taxon>Telluria group</taxon>
        <taxon>Duganella</taxon>
    </lineage>
</organism>
<sequence>MKALYIAFGLSLASALNAAELVKVCDVGVAKRQRVEVLREARIGDSYIYSIRHARTVTPFFGGPEQSRGEPVSIRCVGKFARALIVWGEFTANALQGFVLISPKDGASLARLDFAEKVPPSQLYLGPREVMLAFPTMGLGETNTHYVVYRYRFGPPSGEQVEAGDILPSPDGFEVIQLNQSSKVRKGN</sequence>
<dbReference type="AlphaFoldDB" id="A0A845HSR5"/>
<evidence type="ECO:0000256" key="1">
    <source>
        <dbReference type="SAM" id="SignalP"/>
    </source>
</evidence>
<accession>A0A845HSR5</accession>
<feature type="signal peptide" evidence="1">
    <location>
        <begin position="1"/>
        <end position="18"/>
    </location>
</feature>
<reference evidence="2" key="1">
    <citation type="submission" date="2019-12" db="EMBL/GenBank/DDBJ databases">
        <title>Novel species isolated from a subtropical stream in China.</title>
        <authorList>
            <person name="Lu H."/>
        </authorList>
    </citation>
    <scope>NUCLEOTIDE SEQUENCE [LARGE SCALE GENOMIC DNA]</scope>
    <source>
        <strain evidence="2">FT93W</strain>
    </source>
</reference>
<keyword evidence="3" id="KW-1185">Reference proteome</keyword>
<gene>
    <name evidence="2" type="ORF">GTP23_02995</name>
</gene>
<feature type="chain" id="PRO_5032872506" evidence="1">
    <location>
        <begin position="19"/>
        <end position="188"/>
    </location>
</feature>
<comment type="caution">
    <text evidence="2">The sequence shown here is derived from an EMBL/GenBank/DDBJ whole genome shotgun (WGS) entry which is preliminary data.</text>
</comment>
<proteinExistence type="predicted"/>